<sequence>MNPLTPRRRGGGQGSTGGVVLPNVGTWLSRQPASAAANCQHIFDFNSSVCSEQQPSRSQTYQFTFGMSLLQSYKNLGPKTRLAVGAGLLAWGFLGLAFTPKVEEKLGYVPTEADKAELEKLKPKLHVISRESK</sequence>
<dbReference type="Proteomes" id="UP001583172">
    <property type="component" value="Unassembled WGS sequence"/>
</dbReference>
<dbReference type="EMBL" id="JAZGSY010000532">
    <property type="protein sequence ID" value="KAL1835814.1"/>
    <property type="molecule type" value="Genomic_DNA"/>
</dbReference>
<gene>
    <name evidence="1" type="ORF">VTJ49DRAFT_6035</name>
</gene>
<evidence type="ECO:0000313" key="1">
    <source>
        <dbReference type="EMBL" id="KAL1835814.1"/>
    </source>
</evidence>
<protein>
    <submittedName>
        <fullName evidence="1">Uncharacterized protein</fullName>
    </submittedName>
</protein>
<keyword evidence="2" id="KW-1185">Reference proteome</keyword>
<name>A0ABR3V222_HUMIN</name>
<accession>A0ABR3V222</accession>
<organism evidence="1 2">
    <name type="scientific">Humicola insolens</name>
    <name type="common">Soft-rot fungus</name>
    <dbReference type="NCBI Taxonomy" id="85995"/>
    <lineage>
        <taxon>Eukaryota</taxon>
        <taxon>Fungi</taxon>
        <taxon>Dikarya</taxon>
        <taxon>Ascomycota</taxon>
        <taxon>Pezizomycotina</taxon>
        <taxon>Sordariomycetes</taxon>
        <taxon>Sordariomycetidae</taxon>
        <taxon>Sordariales</taxon>
        <taxon>Chaetomiaceae</taxon>
        <taxon>Mycothermus</taxon>
    </lineage>
</organism>
<comment type="caution">
    <text evidence="1">The sequence shown here is derived from an EMBL/GenBank/DDBJ whole genome shotgun (WGS) entry which is preliminary data.</text>
</comment>
<proteinExistence type="predicted"/>
<reference evidence="1 2" key="1">
    <citation type="journal article" date="2024" name="Commun. Biol.">
        <title>Comparative genomic analysis of thermophilic fungi reveals convergent evolutionary adaptations and gene losses.</title>
        <authorList>
            <person name="Steindorff A.S."/>
            <person name="Aguilar-Pontes M.V."/>
            <person name="Robinson A.J."/>
            <person name="Andreopoulos B."/>
            <person name="LaButti K."/>
            <person name="Kuo A."/>
            <person name="Mondo S."/>
            <person name="Riley R."/>
            <person name="Otillar R."/>
            <person name="Haridas S."/>
            <person name="Lipzen A."/>
            <person name="Grimwood J."/>
            <person name="Schmutz J."/>
            <person name="Clum A."/>
            <person name="Reid I.D."/>
            <person name="Moisan M.C."/>
            <person name="Butler G."/>
            <person name="Nguyen T.T.M."/>
            <person name="Dewar K."/>
            <person name="Conant G."/>
            <person name="Drula E."/>
            <person name="Henrissat B."/>
            <person name="Hansel C."/>
            <person name="Singer S."/>
            <person name="Hutchinson M.I."/>
            <person name="de Vries R.P."/>
            <person name="Natvig D.O."/>
            <person name="Powell A.J."/>
            <person name="Tsang A."/>
            <person name="Grigoriev I.V."/>
        </authorList>
    </citation>
    <scope>NUCLEOTIDE SEQUENCE [LARGE SCALE GENOMIC DNA]</scope>
    <source>
        <strain evidence="1 2">CBS 620.91</strain>
    </source>
</reference>
<evidence type="ECO:0000313" key="2">
    <source>
        <dbReference type="Proteomes" id="UP001583172"/>
    </source>
</evidence>